<reference evidence="1" key="1">
    <citation type="submission" date="2023-10" db="EMBL/GenBank/DDBJ databases">
        <authorList>
            <person name="Rodriguez Cubillos JULIANA M."/>
            <person name="De Vega J."/>
        </authorList>
    </citation>
    <scope>NUCLEOTIDE SEQUENCE</scope>
</reference>
<evidence type="ECO:0000313" key="1">
    <source>
        <dbReference type="EMBL" id="CAJ2677670.1"/>
    </source>
</evidence>
<proteinExistence type="predicted"/>
<sequence length="225" mass="24257">MEAIVKSIYLTRIPNSQTCSASLFNPPLLLQSNATSVTFNSATHHLHKCFLSQQRYGVLLSKSKEKGNLGAIYASEAASPTTTVTERWILEPIGDGDSRHIGFKVERPGAYEIASSEVTVGRVPDKADLVIPVATVSGVHARIRKKQDNLLVIDLDSTNGTYVDDIRLRPGVVTTVSSGSCITFGDTNLAMFRVSKIQGEKVVDTVGETEGELDNGDKSDSTETS</sequence>
<comment type="caution">
    <text evidence="1">The sequence shown here is derived from an EMBL/GenBank/DDBJ whole genome shotgun (WGS) entry which is preliminary data.</text>
</comment>
<accession>A0ACB0M7P5</accession>
<dbReference type="Proteomes" id="UP001177021">
    <property type="component" value="Unassembled WGS sequence"/>
</dbReference>
<name>A0ACB0M7P5_TRIPR</name>
<protein>
    <submittedName>
        <fullName evidence="1">Uncharacterized protein</fullName>
    </submittedName>
</protein>
<organism evidence="1 2">
    <name type="scientific">Trifolium pratense</name>
    <name type="common">Red clover</name>
    <dbReference type="NCBI Taxonomy" id="57577"/>
    <lineage>
        <taxon>Eukaryota</taxon>
        <taxon>Viridiplantae</taxon>
        <taxon>Streptophyta</taxon>
        <taxon>Embryophyta</taxon>
        <taxon>Tracheophyta</taxon>
        <taxon>Spermatophyta</taxon>
        <taxon>Magnoliopsida</taxon>
        <taxon>eudicotyledons</taxon>
        <taxon>Gunneridae</taxon>
        <taxon>Pentapetalae</taxon>
        <taxon>rosids</taxon>
        <taxon>fabids</taxon>
        <taxon>Fabales</taxon>
        <taxon>Fabaceae</taxon>
        <taxon>Papilionoideae</taxon>
        <taxon>50 kb inversion clade</taxon>
        <taxon>NPAAA clade</taxon>
        <taxon>Hologalegina</taxon>
        <taxon>IRL clade</taxon>
        <taxon>Trifolieae</taxon>
        <taxon>Trifolium</taxon>
    </lineage>
</organism>
<dbReference type="EMBL" id="CASHSV030000823">
    <property type="protein sequence ID" value="CAJ2677670.1"/>
    <property type="molecule type" value="Genomic_DNA"/>
</dbReference>
<evidence type="ECO:0000313" key="2">
    <source>
        <dbReference type="Proteomes" id="UP001177021"/>
    </source>
</evidence>
<keyword evidence="2" id="KW-1185">Reference proteome</keyword>
<gene>
    <name evidence="1" type="ORF">MILVUS5_LOCUS40120</name>
</gene>